<dbReference type="Proteomes" id="UP000494206">
    <property type="component" value="Unassembled WGS sequence"/>
</dbReference>
<name>A0A8S1FBB1_9PELO</name>
<feature type="signal peptide" evidence="2">
    <location>
        <begin position="1"/>
        <end position="18"/>
    </location>
</feature>
<evidence type="ECO:0000256" key="2">
    <source>
        <dbReference type="SAM" id="SignalP"/>
    </source>
</evidence>
<feature type="compositionally biased region" description="Low complexity" evidence="1">
    <location>
        <begin position="25"/>
        <end position="41"/>
    </location>
</feature>
<keyword evidence="2" id="KW-0732">Signal</keyword>
<dbReference type="AlphaFoldDB" id="A0A8S1FBB1"/>
<evidence type="ECO:0000313" key="4">
    <source>
        <dbReference type="Proteomes" id="UP000494206"/>
    </source>
</evidence>
<accession>A0A8S1FBB1</accession>
<dbReference type="EMBL" id="CADEPM010000012">
    <property type="protein sequence ID" value="CAB3411207.1"/>
    <property type="molecule type" value="Genomic_DNA"/>
</dbReference>
<dbReference type="OrthoDB" id="5788437at2759"/>
<protein>
    <recommendedName>
        <fullName evidence="5">Galectin</fullName>
    </recommendedName>
</protein>
<keyword evidence="4" id="KW-1185">Reference proteome</keyword>
<gene>
    <name evidence="3" type="ORF">CBOVIS_LOCUS12624</name>
</gene>
<proteinExistence type="predicted"/>
<evidence type="ECO:0000256" key="1">
    <source>
        <dbReference type="SAM" id="MobiDB-lite"/>
    </source>
</evidence>
<comment type="caution">
    <text evidence="3">The sequence shown here is derived from an EMBL/GenBank/DDBJ whole genome shotgun (WGS) entry which is preliminary data.</text>
</comment>
<evidence type="ECO:0000313" key="3">
    <source>
        <dbReference type="EMBL" id="CAB3411207.1"/>
    </source>
</evidence>
<feature type="region of interest" description="Disordered" evidence="1">
    <location>
        <begin position="25"/>
        <end position="46"/>
    </location>
</feature>
<organism evidence="3 4">
    <name type="scientific">Caenorhabditis bovis</name>
    <dbReference type="NCBI Taxonomy" id="2654633"/>
    <lineage>
        <taxon>Eukaryota</taxon>
        <taxon>Metazoa</taxon>
        <taxon>Ecdysozoa</taxon>
        <taxon>Nematoda</taxon>
        <taxon>Chromadorea</taxon>
        <taxon>Rhabditida</taxon>
        <taxon>Rhabditina</taxon>
        <taxon>Rhabditomorpha</taxon>
        <taxon>Rhabditoidea</taxon>
        <taxon>Rhabditidae</taxon>
        <taxon>Peloderinae</taxon>
        <taxon>Caenorhabditis</taxon>
    </lineage>
</organism>
<sequence length="231" mass="25413">MLKHFSLIFVAAVIVCVGSEESSETTVASDSESSESSTPTTGGNKAKKECKQCQQNCIQALRCGESINGTLANKMHSILLFREGGMVDGDEVIINGGIYDNASEIHFEIYNGLTVGRIDPTFRQPTLLNFTHFYDTNVTYVTRGGVEHKSYAGVRPVILTDSIRDKSPTFGFKFKMQSSQTGLNMGDENGYFNNNISYPAVAHLQAFSLYGDWEITDISFNCNLAQKPADF</sequence>
<evidence type="ECO:0008006" key="5">
    <source>
        <dbReference type="Google" id="ProtNLM"/>
    </source>
</evidence>
<feature type="chain" id="PRO_5035794165" description="Galectin" evidence="2">
    <location>
        <begin position="19"/>
        <end position="231"/>
    </location>
</feature>
<reference evidence="3 4" key="1">
    <citation type="submission" date="2020-04" db="EMBL/GenBank/DDBJ databases">
        <authorList>
            <person name="Laetsch R D."/>
            <person name="Stevens L."/>
            <person name="Kumar S."/>
            <person name="Blaxter L. M."/>
        </authorList>
    </citation>
    <scope>NUCLEOTIDE SEQUENCE [LARGE SCALE GENOMIC DNA]</scope>
</reference>